<sequence>MPIISARPLPTRSAPLRKVPMNRFPVIGVLCAAAVFGLSACSDDSTPAEDATKAAADACTDLSSLKGDTAKLKALSPANATKDQVKDAYDAVQQDWQNLKGNLQKLKSSEQDAVKSAADDLKKAYESLPGDTTGKDALTSVQPQVQKLDESVAAASTSLKC</sequence>
<reference evidence="1 2" key="1">
    <citation type="submission" date="2017-09" db="EMBL/GenBank/DDBJ databases">
        <authorList>
            <person name="Lee N."/>
            <person name="Cho B.-K."/>
        </authorList>
    </citation>
    <scope>NUCLEOTIDE SEQUENCE [LARGE SCALE GENOMIC DNA]</scope>
    <source>
        <strain evidence="1 2">ATCC 27467</strain>
    </source>
</reference>
<name>A0A5P2USQ5_9ACTN</name>
<organism evidence="1 2">
    <name type="scientific">Streptomyces subrutilus</name>
    <dbReference type="NCBI Taxonomy" id="36818"/>
    <lineage>
        <taxon>Bacteria</taxon>
        <taxon>Bacillati</taxon>
        <taxon>Actinomycetota</taxon>
        <taxon>Actinomycetes</taxon>
        <taxon>Kitasatosporales</taxon>
        <taxon>Streptomycetaceae</taxon>
        <taxon>Streptomyces</taxon>
    </lineage>
</organism>
<dbReference type="AlphaFoldDB" id="A0A5P2USQ5"/>
<evidence type="ECO:0000313" key="2">
    <source>
        <dbReference type="Proteomes" id="UP000326831"/>
    </source>
</evidence>
<gene>
    <name evidence="1" type="ORF">CP968_32520</name>
</gene>
<protein>
    <recommendedName>
        <fullName evidence="3">NarX-like N-terminal domain-containing protein</fullName>
    </recommendedName>
</protein>
<dbReference type="OrthoDB" id="4227980at2"/>
<accession>A0A5P2USQ5</accession>
<evidence type="ECO:0000313" key="1">
    <source>
        <dbReference type="EMBL" id="QEU82362.1"/>
    </source>
</evidence>
<dbReference type="KEGG" id="ssub:CP968_32520"/>
<dbReference type="EMBL" id="CP023701">
    <property type="protein sequence ID" value="QEU82362.1"/>
    <property type="molecule type" value="Genomic_DNA"/>
</dbReference>
<proteinExistence type="predicted"/>
<dbReference type="Proteomes" id="UP000326831">
    <property type="component" value="Chromosome"/>
</dbReference>
<evidence type="ECO:0008006" key="3">
    <source>
        <dbReference type="Google" id="ProtNLM"/>
    </source>
</evidence>
<keyword evidence="2" id="KW-1185">Reference proteome</keyword>